<dbReference type="STRING" id="945553.A0A0D2N0M9"/>
<name>A0A0D2N0M9_HYPSF</name>
<reference evidence="4" key="1">
    <citation type="submission" date="2014-04" db="EMBL/GenBank/DDBJ databases">
        <title>Evolutionary Origins and Diversification of the Mycorrhizal Mutualists.</title>
        <authorList>
            <consortium name="DOE Joint Genome Institute"/>
            <consortium name="Mycorrhizal Genomics Consortium"/>
            <person name="Kohler A."/>
            <person name="Kuo A."/>
            <person name="Nagy L.G."/>
            <person name="Floudas D."/>
            <person name="Copeland A."/>
            <person name="Barry K.W."/>
            <person name="Cichocki N."/>
            <person name="Veneault-Fourrey C."/>
            <person name="LaButti K."/>
            <person name="Lindquist E.A."/>
            <person name="Lipzen A."/>
            <person name="Lundell T."/>
            <person name="Morin E."/>
            <person name="Murat C."/>
            <person name="Riley R."/>
            <person name="Ohm R."/>
            <person name="Sun H."/>
            <person name="Tunlid A."/>
            <person name="Henrissat B."/>
            <person name="Grigoriev I.V."/>
            <person name="Hibbett D.S."/>
            <person name="Martin F."/>
        </authorList>
    </citation>
    <scope>NUCLEOTIDE SEQUENCE [LARGE SCALE GENOMIC DNA]</scope>
    <source>
        <strain evidence="4">FD-334 SS-4</strain>
    </source>
</reference>
<protein>
    <submittedName>
        <fullName evidence="3">Uncharacterized protein</fullName>
    </submittedName>
</protein>
<feature type="compositionally biased region" description="Pro residues" evidence="2">
    <location>
        <begin position="250"/>
        <end position="277"/>
    </location>
</feature>
<evidence type="ECO:0000313" key="4">
    <source>
        <dbReference type="Proteomes" id="UP000054270"/>
    </source>
</evidence>
<evidence type="ECO:0000256" key="2">
    <source>
        <dbReference type="SAM" id="MobiDB-lite"/>
    </source>
</evidence>
<sequence>MMAFRSLSGRPRPPAQRQRPFHINDDDPRRSIGSTSDAASFVDDADRGLDTDSIAESSTSRRASASSASLSLRNHELPVPPYDEDNPWAQPAARTSVASDISIATTDEDEEVERRRRRARSRRQADSLRGLQAIAEANGGAVAPAGGGAPAPQQAPFAGSLFGVDSAYAKRMEEFGRMRRLQSQGQLAPVLKAPQAALPDGPPPPSSAKGTRADGAPAAPGVPSASGRPRPESEFLPAYSSPTAAAFPDAAPPVHVPDPAPEPEPALGPPPVSPPVPPKDDVDPQVELARVHRELEATKAAMAQAAAAHEEEKSALLARLAASEEQTALLTRSLSAERAAALETRGDLVQVRTTLRTLTLEKRGWQGKLDAMHHKAQRAERVVRTLDTLTRAKLEVREAAAGRAIRRSRHLLLGADLGPSMEVVGEVGALNEEILQLANIFVENLQRTTANPSAQGTQRATFVIGEGMTKMMDVQANNGEQGFHFLLVQVALQVFMTSWCSSIIDGNYPQQLSFTDLLLEMSAQSLIKASRRGDVTRIHCGHPIQILHATDKSNITTKFGEWVDDIIDDLAQLLLVGGLKMRQQRSHMFAEKLLGLVKMAYDLRAALTERDICGGLELCTVAPDTPFQPKWMDEAHEGDVPLSELQTEPIAGTCGLGLQRHSLAVQYATQNEPSGANIVLKPKVARLSILLLDEP</sequence>
<accession>A0A0D2N0M9</accession>
<feature type="compositionally biased region" description="Low complexity" evidence="2">
    <location>
        <begin position="213"/>
        <end position="227"/>
    </location>
</feature>
<feature type="coiled-coil region" evidence="1">
    <location>
        <begin position="292"/>
        <end position="326"/>
    </location>
</feature>
<dbReference type="AlphaFoldDB" id="A0A0D2N0M9"/>
<dbReference type="OrthoDB" id="3065671at2759"/>
<keyword evidence="1" id="KW-0175">Coiled coil</keyword>
<evidence type="ECO:0000313" key="3">
    <source>
        <dbReference type="EMBL" id="KJA29953.1"/>
    </source>
</evidence>
<dbReference type="EMBL" id="KN817518">
    <property type="protein sequence ID" value="KJA29953.1"/>
    <property type="molecule type" value="Genomic_DNA"/>
</dbReference>
<gene>
    <name evidence="3" type="ORF">HYPSUDRAFT_60796</name>
</gene>
<feature type="region of interest" description="Disordered" evidence="2">
    <location>
        <begin position="1"/>
        <end position="130"/>
    </location>
</feature>
<feature type="compositionally biased region" description="Polar residues" evidence="2">
    <location>
        <begin position="96"/>
        <end position="105"/>
    </location>
</feature>
<dbReference type="Proteomes" id="UP000054270">
    <property type="component" value="Unassembled WGS sequence"/>
</dbReference>
<proteinExistence type="predicted"/>
<feature type="compositionally biased region" description="Low complexity" evidence="2">
    <location>
        <begin position="57"/>
        <end position="72"/>
    </location>
</feature>
<keyword evidence="4" id="KW-1185">Reference proteome</keyword>
<feature type="region of interest" description="Disordered" evidence="2">
    <location>
        <begin position="179"/>
        <end position="283"/>
    </location>
</feature>
<organism evidence="3 4">
    <name type="scientific">Hypholoma sublateritium (strain FD-334 SS-4)</name>
    <dbReference type="NCBI Taxonomy" id="945553"/>
    <lineage>
        <taxon>Eukaryota</taxon>
        <taxon>Fungi</taxon>
        <taxon>Dikarya</taxon>
        <taxon>Basidiomycota</taxon>
        <taxon>Agaricomycotina</taxon>
        <taxon>Agaricomycetes</taxon>
        <taxon>Agaricomycetidae</taxon>
        <taxon>Agaricales</taxon>
        <taxon>Agaricineae</taxon>
        <taxon>Strophariaceae</taxon>
        <taxon>Hypholoma</taxon>
    </lineage>
</organism>
<evidence type="ECO:0000256" key="1">
    <source>
        <dbReference type="SAM" id="Coils"/>
    </source>
</evidence>